<evidence type="ECO:0000313" key="1">
    <source>
        <dbReference type="EMBL" id="KFD56600.1"/>
    </source>
</evidence>
<keyword evidence="3" id="KW-1185">Reference proteome</keyword>
<evidence type="ECO:0000313" key="2">
    <source>
        <dbReference type="EMBL" id="KFD71126.1"/>
    </source>
</evidence>
<dbReference type="Proteomes" id="UP000030764">
    <property type="component" value="Unassembled WGS sequence"/>
</dbReference>
<protein>
    <submittedName>
        <fullName evidence="2">Uncharacterized protein</fullName>
    </submittedName>
</protein>
<sequence>MYTSHISWMCICYGIGDMPKEAAYNQFDLPIRLGIFQMWAVSDGQDACNRQKGGCWSPVARKYVIRSTIMVALSSTVKNVGRNATNWEERETPMALGIVMRH</sequence>
<organism evidence="2">
    <name type="scientific">Trichuris suis</name>
    <name type="common">pig whipworm</name>
    <dbReference type="NCBI Taxonomy" id="68888"/>
    <lineage>
        <taxon>Eukaryota</taxon>
        <taxon>Metazoa</taxon>
        <taxon>Ecdysozoa</taxon>
        <taxon>Nematoda</taxon>
        <taxon>Enoplea</taxon>
        <taxon>Dorylaimia</taxon>
        <taxon>Trichinellida</taxon>
        <taxon>Trichuridae</taxon>
        <taxon>Trichuris</taxon>
    </lineage>
</organism>
<proteinExistence type="predicted"/>
<dbReference type="EMBL" id="KL367484">
    <property type="protein sequence ID" value="KFD71126.1"/>
    <property type="molecule type" value="Genomic_DNA"/>
</dbReference>
<evidence type="ECO:0000313" key="3">
    <source>
        <dbReference type="Proteomes" id="UP000030764"/>
    </source>
</evidence>
<reference evidence="2 3" key="1">
    <citation type="journal article" date="2014" name="Nat. Genet.">
        <title>Genome and transcriptome of the porcine whipworm Trichuris suis.</title>
        <authorList>
            <person name="Jex A.R."/>
            <person name="Nejsum P."/>
            <person name="Schwarz E.M."/>
            <person name="Hu L."/>
            <person name="Young N.D."/>
            <person name="Hall R.S."/>
            <person name="Korhonen P.K."/>
            <person name="Liao S."/>
            <person name="Thamsborg S."/>
            <person name="Xia J."/>
            <person name="Xu P."/>
            <person name="Wang S."/>
            <person name="Scheerlinck J.P."/>
            <person name="Hofmann A."/>
            <person name="Sternberg P.W."/>
            <person name="Wang J."/>
            <person name="Gasser R.B."/>
        </authorList>
    </citation>
    <scope>NUCLEOTIDE SEQUENCE [LARGE SCALE GENOMIC DNA]</scope>
    <source>
        <strain evidence="2">DCEP-RM93F</strain>
        <strain evidence="1">DCEP-RM93M</strain>
    </source>
</reference>
<dbReference type="Proteomes" id="UP000030758">
    <property type="component" value="Unassembled WGS sequence"/>
</dbReference>
<accession>A0A085NNT0</accession>
<name>A0A085NNT0_9BILA</name>
<gene>
    <name evidence="1" type="ORF">M513_02704</name>
    <name evidence="2" type="ORF">M514_02704</name>
</gene>
<dbReference type="EMBL" id="KL363193">
    <property type="protein sequence ID" value="KFD56600.1"/>
    <property type="molecule type" value="Genomic_DNA"/>
</dbReference>
<dbReference type="AlphaFoldDB" id="A0A085NNT0"/>